<feature type="region of interest" description="Disordered" evidence="5">
    <location>
        <begin position="203"/>
        <end position="243"/>
    </location>
</feature>
<keyword evidence="1 3" id="KW-0963">Cytoplasm</keyword>
<dbReference type="Pfam" id="PF16321">
    <property type="entry name" value="Ribosom_S30AE_C"/>
    <property type="match status" value="1"/>
</dbReference>
<comment type="similarity">
    <text evidence="3">Belongs to the HPF/YfiA ribosome-associated protein family. Long HPF subfamily.</text>
</comment>
<feature type="domain" description="Sigma 54 modulation/S30EA ribosomal protein C-terminal" evidence="6">
    <location>
        <begin position="136"/>
        <end position="189"/>
    </location>
</feature>
<feature type="region of interest" description="Disordered" evidence="5">
    <location>
        <begin position="114"/>
        <end position="145"/>
    </location>
</feature>
<dbReference type="Pfam" id="PF02482">
    <property type="entry name" value="Ribosomal_S30AE"/>
    <property type="match status" value="1"/>
</dbReference>
<comment type="subcellular location">
    <subcellularLocation>
        <location evidence="3">Cytoplasm</location>
    </subcellularLocation>
</comment>
<comment type="function">
    <text evidence="3">Required for dimerization of active 70S ribosomes into 100S ribosomes in stationary phase; 100S ribosomes are translationally inactive and sometimes present during exponential growth.</text>
</comment>
<dbReference type="AlphaFoldDB" id="A0A849A6T4"/>
<dbReference type="GO" id="GO:0043024">
    <property type="term" value="F:ribosomal small subunit binding"/>
    <property type="evidence" value="ECO:0007669"/>
    <property type="project" value="TreeGrafter"/>
</dbReference>
<dbReference type="PANTHER" id="PTHR33231:SF1">
    <property type="entry name" value="30S RIBOSOMAL PROTEIN"/>
    <property type="match status" value="1"/>
</dbReference>
<feature type="coiled-coil region" evidence="4">
    <location>
        <begin position="77"/>
        <end position="104"/>
    </location>
</feature>
<sequence>MDIVVKGRNVEVPEHFRTRVEDKLERAERYDSKIIRVDVELSHEPNRRQSKTCQRVQITLVSKGPAVRAEACDDTFISALDGAASKLESQLRKASDRRHKRERTPAVAVAATPDELLPPVQDTDDEAAEPADDGPGRIVRIKDHPGDPISVEEALYQMELVGHDFYLFNDVETGRSSVVYRRHGFDYGLLRLAPAAPDAALDGHDGAGSSSGTASGTAQSNGGYRGGSQAAPVGTGSGSEAAG</sequence>
<keyword evidence="4" id="KW-0175">Coiled coil</keyword>
<evidence type="ECO:0000313" key="8">
    <source>
        <dbReference type="Proteomes" id="UP000562984"/>
    </source>
</evidence>
<comment type="subunit">
    <text evidence="3">Interacts with 100S ribosomes.</text>
</comment>
<dbReference type="GO" id="GO:0022627">
    <property type="term" value="C:cytosolic small ribosomal subunit"/>
    <property type="evidence" value="ECO:0007669"/>
    <property type="project" value="TreeGrafter"/>
</dbReference>
<evidence type="ECO:0000256" key="1">
    <source>
        <dbReference type="ARBA" id="ARBA00022490"/>
    </source>
</evidence>
<organism evidence="7 8">
    <name type="scientific">Nakamurella aerolata</name>
    <dbReference type="NCBI Taxonomy" id="1656892"/>
    <lineage>
        <taxon>Bacteria</taxon>
        <taxon>Bacillati</taxon>
        <taxon>Actinomycetota</taxon>
        <taxon>Actinomycetes</taxon>
        <taxon>Nakamurellales</taxon>
        <taxon>Nakamurellaceae</taxon>
        <taxon>Nakamurella</taxon>
    </lineage>
</organism>
<dbReference type="FunFam" id="3.30.505.50:FF:000002">
    <property type="entry name" value="Ribosome hibernation promoting factor"/>
    <property type="match status" value="1"/>
</dbReference>
<evidence type="ECO:0000256" key="5">
    <source>
        <dbReference type="SAM" id="MobiDB-lite"/>
    </source>
</evidence>
<evidence type="ECO:0000256" key="2">
    <source>
        <dbReference type="ARBA" id="ARBA00022845"/>
    </source>
</evidence>
<evidence type="ECO:0000256" key="3">
    <source>
        <dbReference type="HAMAP-Rule" id="MF_00839"/>
    </source>
</evidence>
<dbReference type="HAMAP" id="MF_00839">
    <property type="entry name" value="HPF"/>
    <property type="match status" value="1"/>
</dbReference>
<dbReference type="Gene3D" id="3.30.160.100">
    <property type="entry name" value="Ribosome hibernation promotion factor-like"/>
    <property type="match status" value="1"/>
</dbReference>
<dbReference type="InterPro" id="IPR032528">
    <property type="entry name" value="Ribosom_S30AE_C"/>
</dbReference>
<evidence type="ECO:0000313" key="7">
    <source>
        <dbReference type="EMBL" id="NNG36674.1"/>
    </source>
</evidence>
<feature type="compositionally biased region" description="Acidic residues" evidence="5">
    <location>
        <begin position="122"/>
        <end position="132"/>
    </location>
</feature>
<reference evidence="7 8" key="1">
    <citation type="submission" date="2020-05" db="EMBL/GenBank/DDBJ databases">
        <title>Nakamurella sp. DB0629 isolated from air conditioner.</title>
        <authorList>
            <person name="Kim D.H."/>
            <person name="Kim D.-U."/>
        </authorList>
    </citation>
    <scope>NUCLEOTIDE SEQUENCE [LARGE SCALE GENOMIC DNA]</scope>
    <source>
        <strain evidence="7 8">DB0629</strain>
    </source>
</reference>
<dbReference type="GO" id="GO:0045900">
    <property type="term" value="P:negative regulation of translational elongation"/>
    <property type="evidence" value="ECO:0007669"/>
    <property type="project" value="TreeGrafter"/>
</dbReference>
<dbReference type="InterPro" id="IPR038416">
    <property type="entry name" value="Ribosom_S30AE_C_sf"/>
</dbReference>
<keyword evidence="8" id="KW-1185">Reference proteome</keyword>
<dbReference type="PANTHER" id="PTHR33231">
    <property type="entry name" value="30S RIBOSOMAL PROTEIN"/>
    <property type="match status" value="1"/>
</dbReference>
<dbReference type="Gene3D" id="3.30.505.50">
    <property type="entry name" value="Sigma 54 modulation/S30EA ribosomal protein, C-terminal domain"/>
    <property type="match status" value="1"/>
</dbReference>
<dbReference type="SUPFAM" id="SSF69754">
    <property type="entry name" value="Ribosome binding protein Y (YfiA homologue)"/>
    <property type="match status" value="1"/>
</dbReference>
<dbReference type="EMBL" id="JABEND010000007">
    <property type="protein sequence ID" value="NNG36674.1"/>
    <property type="molecule type" value="Genomic_DNA"/>
</dbReference>
<evidence type="ECO:0000259" key="6">
    <source>
        <dbReference type="Pfam" id="PF16321"/>
    </source>
</evidence>
<name>A0A849A6T4_9ACTN</name>
<feature type="compositionally biased region" description="Low complexity" evidence="5">
    <location>
        <begin position="207"/>
        <end position="222"/>
    </location>
</feature>
<comment type="caution">
    <text evidence="7">The sequence shown here is derived from an EMBL/GenBank/DDBJ whole genome shotgun (WGS) entry which is preliminary data.</text>
</comment>
<dbReference type="InterPro" id="IPR003489">
    <property type="entry name" value="RHF/RaiA"/>
</dbReference>
<dbReference type="InterPro" id="IPR034694">
    <property type="entry name" value="HPF_long/plastid"/>
</dbReference>
<dbReference type="Proteomes" id="UP000562984">
    <property type="component" value="Unassembled WGS sequence"/>
</dbReference>
<keyword evidence="2 3" id="KW-0810">Translation regulation</keyword>
<gene>
    <name evidence="7" type="primary">raiA</name>
    <name evidence="3" type="synonym">hpf</name>
    <name evidence="7" type="ORF">HKD39_13330</name>
</gene>
<evidence type="ECO:0000256" key="4">
    <source>
        <dbReference type="SAM" id="Coils"/>
    </source>
</evidence>
<accession>A0A849A6T4</accession>
<dbReference type="InterPro" id="IPR036567">
    <property type="entry name" value="RHF-like"/>
</dbReference>
<proteinExistence type="inferred from homology"/>
<dbReference type="InterPro" id="IPR050574">
    <property type="entry name" value="HPF/YfiA_ribosome-assoc"/>
</dbReference>
<protein>
    <recommendedName>
        <fullName evidence="3">Ribosome hibernation promoting factor</fullName>
        <shortName evidence="3">HPF</shortName>
    </recommendedName>
</protein>
<dbReference type="CDD" id="cd00552">
    <property type="entry name" value="RaiA"/>
    <property type="match status" value="1"/>
</dbReference>
<dbReference type="NCBIfam" id="TIGR00741">
    <property type="entry name" value="yfiA"/>
    <property type="match status" value="1"/>
</dbReference>